<reference evidence="2" key="1">
    <citation type="submission" date="2021-07" db="EMBL/GenBank/DDBJ databases">
        <authorList>
            <person name="Durling M."/>
        </authorList>
    </citation>
    <scope>NUCLEOTIDE SEQUENCE</scope>
</reference>
<keyword evidence="3" id="KW-1185">Reference proteome</keyword>
<keyword evidence="1" id="KW-0732">Signal</keyword>
<comment type="caution">
    <text evidence="2">The sequence shown here is derived from an EMBL/GenBank/DDBJ whole genome shotgun (WGS) entry which is preliminary data.</text>
</comment>
<evidence type="ECO:0000313" key="3">
    <source>
        <dbReference type="Proteomes" id="UP000701801"/>
    </source>
</evidence>
<evidence type="ECO:0000313" key="2">
    <source>
        <dbReference type="EMBL" id="CAG8981411.1"/>
    </source>
</evidence>
<accession>A0A9N9M1L1</accession>
<dbReference type="Proteomes" id="UP000701801">
    <property type="component" value="Unassembled WGS sequence"/>
</dbReference>
<organism evidence="2 3">
    <name type="scientific">Hymenoscyphus albidus</name>
    <dbReference type="NCBI Taxonomy" id="595503"/>
    <lineage>
        <taxon>Eukaryota</taxon>
        <taxon>Fungi</taxon>
        <taxon>Dikarya</taxon>
        <taxon>Ascomycota</taxon>
        <taxon>Pezizomycotina</taxon>
        <taxon>Leotiomycetes</taxon>
        <taxon>Helotiales</taxon>
        <taxon>Helotiaceae</taxon>
        <taxon>Hymenoscyphus</taxon>
    </lineage>
</organism>
<sequence length="98" mass="10674">MRFSTLPILLVAALTTRVLAGKHHRGLCFDGDSPNADKGSKACEAYKTTGGDNCVNSYWKDDYSVQGDEECYSQAGDIEDDAWNKICQLYKASSGKTA</sequence>
<dbReference type="AlphaFoldDB" id="A0A9N9M1L1"/>
<feature type="signal peptide" evidence="1">
    <location>
        <begin position="1"/>
        <end position="20"/>
    </location>
</feature>
<proteinExistence type="predicted"/>
<gene>
    <name evidence="2" type="ORF">HYALB_00013914</name>
</gene>
<dbReference type="EMBL" id="CAJVRM010000476">
    <property type="protein sequence ID" value="CAG8981411.1"/>
    <property type="molecule type" value="Genomic_DNA"/>
</dbReference>
<evidence type="ECO:0008006" key="4">
    <source>
        <dbReference type="Google" id="ProtNLM"/>
    </source>
</evidence>
<protein>
    <recommendedName>
        <fullName evidence="4">Extracellular membrane protein CFEM domain-containing protein</fullName>
    </recommendedName>
</protein>
<feature type="chain" id="PRO_5040205030" description="Extracellular membrane protein CFEM domain-containing protein" evidence="1">
    <location>
        <begin position="21"/>
        <end position="98"/>
    </location>
</feature>
<name>A0A9N9M1L1_9HELO</name>
<evidence type="ECO:0000256" key="1">
    <source>
        <dbReference type="SAM" id="SignalP"/>
    </source>
</evidence>